<dbReference type="Pfam" id="PF17921">
    <property type="entry name" value="Integrase_H2C2"/>
    <property type="match status" value="1"/>
</dbReference>
<dbReference type="AlphaFoldDB" id="A0AAD9V912"/>
<feature type="region of interest" description="Disordered" evidence="8">
    <location>
        <begin position="1166"/>
        <end position="1241"/>
    </location>
</feature>
<dbReference type="Pfam" id="PF00665">
    <property type="entry name" value="rve"/>
    <property type="match status" value="1"/>
</dbReference>
<dbReference type="InterPro" id="IPR043502">
    <property type="entry name" value="DNA/RNA_pol_sf"/>
</dbReference>
<sequence>MQDVYYTFPEAREPGEGETVYTVAMEQLDQYFMPQVNVPYERHLFRTMAQLPAESVDQFITRLRERAEYCEFGDAKDENIRDQVIEKCMSSRLRRKLLEKGRELTLEQLQNTARSMEASDRQAGAIENPNDKEGLKEGLNSVQEKTEGKRCYRCDMTGHTQDDKRCPARDKECRKCHKIGHFAKCCKTKKAKDPNDKKPRRKKPRKPRDTKRSVNQINSEDCPDSEYAFTIVDEKQPMVQVNVGGVPNVAMIVDSGASCNVDDDDDDDEGQKVDKFVECRKLAYTQTRNVIDRKLWEELKQNKVKCVSMKSNKKLYPYGSAEPWKTAGCFVAKVTVRNVTVEAEFTVIAGKGQALLGRETATQLNVLCLGEEVRVNVLKQEDIFDKYKSCFEGLVKLKDFQLDTPIDQKVKPVAQPMRRVPFSMRDKLEQKLNELVDLDVIERAEDPAPWISPVVVVPKPNGDIRLCVDMRQANGAIVRERHPIQTVDEVLHDLNGSTVFSKLDIKWAFHQVELSETSRPITTFATHKGLLQETDVWEDHDKRLEQAMERIQNRGLTLNKEKCKFHMSELEFMGHLLSARGIGPSQTKVEAVTEARQPESAAEVRSFLGLVNFCARFIPDLATVSEPLRRLTRKDVHFSWGKEQEVALNELKKRLAKTETLGYFDSAAKTLVITDASLGLGAILVQEQNGEERVICYASRSLTDVEKRYSQTKKEALGIVWACERLHMYLYGTDFEILTDHKPLQFIYSKKSQPSARVNRWVLRLQPYRFTVKHIPGKENIADSLSRLTRSKASADLGSEAEEYVRFVAENSTPQALSTREIERASDADKELSNVRKCVQTEMWHKLENKRYLLVRNELSVIGKLVLRGTRIIIPSSLRNQVLHLAHEGHPGIVSSKRRLRTKVWWPGCDKDAEMFSDLMTPSLPSGDHLLVVVDYYSRYMEVEVLRSTTADKVIASLRKIFLTHGLPVSITTDNGPQFISEEFCKCVEEERIEHRRVTPLCPQANKANGEVERQNRSLLKRIKIAQIEKRNWKEELGSFLIMYRTTPHSTTGVSPAELLFRRKLRTRTPGIEEFPVEDQEVRDRDNEAKEKGKLYADEKRCACESDVKEGDTVLLRQERKNKLTPTFRPEPYRVLDKSGNSVVVESPDGVQYKRNSTHVKKFLERSNVPECEMSSSPPISNSSNDHQAQRSVNESDEHSGETHTQAVVESATEPDSIKDTASRPIRSRTLPARFKDFVMS</sequence>
<dbReference type="FunFam" id="3.10.10.10:FF:000003">
    <property type="entry name" value="Retrovirus-related Pol polyprotein from transposon 297-like Protein"/>
    <property type="match status" value="1"/>
</dbReference>
<organism evidence="10 11">
    <name type="scientific">Acropora cervicornis</name>
    <name type="common">Staghorn coral</name>
    <dbReference type="NCBI Taxonomy" id="6130"/>
    <lineage>
        <taxon>Eukaryota</taxon>
        <taxon>Metazoa</taxon>
        <taxon>Cnidaria</taxon>
        <taxon>Anthozoa</taxon>
        <taxon>Hexacorallia</taxon>
        <taxon>Scleractinia</taxon>
        <taxon>Astrocoeniina</taxon>
        <taxon>Acroporidae</taxon>
        <taxon>Acropora</taxon>
    </lineage>
</organism>
<keyword evidence="11" id="KW-1185">Reference proteome</keyword>
<protein>
    <submittedName>
        <fullName evidence="10">Transposon Ty3-G Gag-Pol polyprotein</fullName>
    </submittedName>
</protein>
<feature type="region of interest" description="Disordered" evidence="8">
    <location>
        <begin position="113"/>
        <end position="136"/>
    </location>
</feature>
<feature type="compositionally biased region" description="Basic residues" evidence="8">
    <location>
        <begin position="198"/>
        <end position="209"/>
    </location>
</feature>
<dbReference type="GO" id="GO:0004519">
    <property type="term" value="F:endonuclease activity"/>
    <property type="evidence" value="ECO:0007669"/>
    <property type="project" value="UniProtKB-KW"/>
</dbReference>
<keyword evidence="3" id="KW-0540">Nuclease</keyword>
<dbReference type="EMBL" id="JARQWQ010000019">
    <property type="protein sequence ID" value="KAK2565699.1"/>
    <property type="molecule type" value="Genomic_DNA"/>
</dbReference>
<dbReference type="InterPro" id="IPR041373">
    <property type="entry name" value="RT_RNaseH"/>
</dbReference>
<dbReference type="FunFam" id="3.10.20.370:FF:000001">
    <property type="entry name" value="Retrovirus-related Pol polyprotein from transposon 17.6-like protein"/>
    <property type="match status" value="1"/>
</dbReference>
<feature type="domain" description="Integrase catalytic" evidence="9">
    <location>
        <begin position="903"/>
        <end position="1064"/>
    </location>
</feature>
<accession>A0AAD9V912</accession>
<feature type="coiled-coil region" evidence="7">
    <location>
        <begin position="1009"/>
        <end position="1036"/>
    </location>
</feature>
<dbReference type="Gene3D" id="3.30.420.10">
    <property type="entry name" value="Ribonuclease H-like superfamily/Ribonuclease H"/>
    <property type="match status" value="1"/>
</dbReference>
<keyword evidence="4" id="KW-0255">Endonuclease</keyword>
<dbReference type="InterPro" id="IPR036875">
    <property type="entry name" value="Znf_CCHC_sf"/>
</dbReference>
<evidence type="ECO:0000256" key="1">
    <source>
        <dbReference type="ARBA" id="ARBA00022679"/>
    </source>
</evidence>
<keyword evidence="2" id="KW-0548">Nucleotidyltransferase</keyword>
<keyword evidence="1" id="KW-0808">Transferase</keyword>
<evidence type="ECO:0000259" key="9">
    <source>
        <dbReference type="PROSITE" id="PS50994"/>
    </source>
</evidence>
<evidence type="ECO:0000313" key="10">
    <source>
        <dbReference type="EMBL" id="KAK2565699.1"/>
    </source>
</evidence>
<dbReference type="InterPro" id="IPR050951">
    <property type="entry name" value="Retrovirus_Pol_polyprotein"/>
</dbReference>
<evidence type="ECO:0000313" key="11">
    <source>
        <dbReference type="Proteomes" id="UP001249851"/>
    </source>
</evidence>
<keyword evidence="5" id="KW-0378">Hydrolase</keyword>
<dbReference type="CDD" id="cd01647">
    <property type="entry name" value="RT_LTR"/>
    <property type="match status" value="1"/>
</dbReference>
<dbReference type="InterPro" id="IPR001584">
    <property type="entry name" value="Integrase_cat-core"/>
</dbReference>
<dbReference type="SUPFAM" id="SSF53098">
    <property type="entry name" value="Ribonuclease H-like"/>
    <property type="match status" value="1"/>
</dbReference>
<dbReference type="Proteomes" id="UP001249851">
    <property type="component" value="Unassembled WGS sequence"/>
</dbReference>
<dbReference type="PROSITE" id="PS50994">
    <property type="entry name" value="INTEGRASE"/>
    <property type="match status" value="1"/>
</dbReference>
<keyword evidence="6" id="KW-0695">RNA-directed DNA polymerase</keyword>
<dbReference type="Pfam" id="PF17917">
    <property type="entry name" value="RT_RNaseH"/>
    <property type="match status" value="1"/>
</dbReference>
<feature type="compositionally biased region" description="Low complexity" evidence="8">
    <location>
        <begin position="1175"/>
        <end position="1185"/>
    </location>
</feature>
<dbReference type="InterPro" id="IPR036397">
    <property type="entry name" value="RNaseH_sf"/>
</dbReference>
<dbReference type="Gene3D" id="3.10.10.10">
    <property type="entry name" value="HIV Type 1 Reverse Transcriptase, subunit A, domain 1"/>
    <property type="match status" value="1"/>
</dbReference>
<proteinExistence type="predicted"/>
<dbReference type="InterPro" id="IPR000477">
    <property type="entry name" value="RT_dom"/>
</dbReference>
<evidence type="ECO:0000256" key="6">
    <source>
        <dbReference type="ARBA" id="ARBA00022918"/>
    </source>
</evidence>
<evidence type="ECO:0000256" key="5">
    <source>
        <dbReference type="ARBA" id="ARBA00022801"/>
    </source>
</evidence>
<gene>
    <name evidence="10" type="ORF">P5673_010874</name>
</gene>
<dbReference type="GO" id="GO:0003676">
    <property type="term" value="F:nucleic acid binding"/>
    <property type="evidence" value="ECO:0007669"/>
    <property type="project" value="InterPro"/>
</dbReference>
<dbReference type="Gene3D" id="3.10.20.370">
    <property type="match status" value="1"/>
</dbReference>
<dbReference type="GO" id="GO:0015074">
    <property type="term" value="P:DNA integration"/>
    <property type="evidence" value="ECO:0007669"/>
    <property type="project" value="InterPro"/>
</dbReference>
<evidence type="ECO:0000256" key="2">
    <source>
        <dbReference type="ARBA" id="ARBA00022695"/>
    </source>
</evidence>
<reference evidence="10" key="1">
    <citation type="journal article" date="2023" name="G3 (Bethesda)">
        <title>Whole genome assembly and annotation of the endangered Caribbean coral Acropora cervicornis.</title>
        <authorList>
            <person name="Selwyn J.D."/>
            <person name="Vollmer S.V."/>
        </authorList>
    </citation>
    <scope>NUCLEOTIDE SEQUENCE</scope>
    <source>
        <strain evidence="10">K2</strain>
    </source>
</reference>
<dbReference type="InterPro" id="IPR043128">
    <property type="entry name" value="Rev_trsase/Diguanyl_cyclase"/>
</dbReference>
<dbReference type="SUPFAM" id="SSF57756">
    <property type="entry name" value="Retrovirus zinc finger-like domains"/>
    <property type="match status" value="1"/>
</dbReference>
<dbReference type="GO" id="GO:0003964">
    <property type="term" value="F:RNA-directed DNA polymerase activity"/>
    <property type="evidence" value="ECO:0007669"/>
    <property type="project" value="UniProtKB-KW"/>
</dbReference>
<dbReference type="PANTHER" id="PTHR37984:SF11">
    <property type="entry name" value="INTEGRASE CATALYTIC DOMAIN-CONTAINING PROTEIN"/>
    <property type="match status" value="1"/>
</dbReference>
<keyword evidence="7" id="KW-0175">Coiled coil</keyword>
<dbReference type="CDD" id="cd09274">
    <property type="entry name" value="RNase_HI_RT_Ty3"/>
    <property type="match status" value="1"/>
</dbReference>
<evidence type="ECO:0000256" key="4">
    <source>
        <dbReference type="ARBA" id="ARBA00022759"/>
    </source>
</evidence>
<feature type="region of interest" description="Disordered" evidence="8">
    <location>
        <begin position="1123"/>
        <end position="1150"/>
    </location>
</feature>
<dbReference type="InterPro" id="IPR012337">
    <property type="entry name" value="RNaseH-like_sf"/>
</dbReference>
<evidence type="ECO:0000256" key="3">
    <source>
        <dbReference type="ARBA" id="ARBA00022722"/>
    </source>
</evidence>
<dbReference type="SUPFAM" id="SSF56672">
    <property type="entry name" value="DNA/RNA polymerases"/>
    <property type="match status" value="1"/>
</dbReference>
<dbReference type="Pfam" id="PF00078">
    <property type="entry name" value="RVT_1"/>
    <property type="match status" value="1"/>
</dbReference>
<reference evidence="10" key="2">
    <citation type="journal article" date="2023" name="Science">
        <title>Genomic signatures of disease resistance in endangered staghorn corals.</title>
        <authorList>
            <person name="Vollmer S.V."/>
            <person name="Selwyn J.D."/>
            <person name="Despard B.A."/>
            <person name="Roesel C.L."/>
        </authorList>
    </citation>
    <scope>NUCLEOTIDE SEQUENCE</scope>
    <source>
        <strain evidence="10">K2</strain>
    </source>
</reference>
<dbReference type="GO" id="GO:0016787">
    <property type="term" value="F:hydrolase activity"/>
    <property type="evidence" value="ECO:0007669"/>
    <property type="project" value="UniProtKB-KW"/>
</dbReference>
<feature type="region of interest" description="Disordered" evidence="8">
    <location>
        <begin position="189"/>
        <end position="220"/>
    </location>
</feature>
<evidence type="ECO:0000256" key="7">
    <source>
        <dbReference type="SAM" id="Coils"/>
    </source>
</evidence>
<comment type="caution">
    <text evidence="10">The sequence shown here is derived from an EMBL/GenBank/DDBJ whole genome shotgun (WGS) entry which is preliminary data.</text>
</comment>
<dbReference type="PANTHER" id="PTHR37984">
    <property type="entry name" value="PROTEIN CBG26694"/>
    <property type="match status" value="1"/>
</dbReference>
<dbReference type="InterPro" id="IPR041588">
    <property type="entry name" value="Integrase_H2C2"/>
</dbReference>
<dbReference type="GO" id="GO:0008270">
    <property type="term" value="F:zinc ion binding"/>
    <property type="evidence" value="ECO:0007669"/>
    <property type="project" value="InterPro"/>
</dbReference>
<dbReference type="FunFam" id="3.30.420.10:FF:000063">
    <property type="entry name" value="Retrovirus-related Pol polyprotein from transposon 297-like Protein"/>
    <property type="match status" value="1"/>
</dbReference>
<evidence type="ECO:0000256" key="8">
    <source>
        <dbReference type="SAM" id="MobiDB-lite"/>
    </source>
</evidence>
<dbReference type="Gene3D" id="4.10.60.10">
    <property type="entry name" value="Zinc finger, CCHC-type"/>
    <property type="match status" value="1"/>
</dbReference>
<dbReference type="Gene3D" id="1.10.340.70">
    <property type="match status" value="1"/>
</dbReference>
<dbReference type="Gene3D" id="3.30.70.270">
    <property type="match status" value="3"/>
</dbReference>
<name>A0AAD9V912_ACRCE</name>
<dbReference type="FunFam" id="3.30.70.270:FF:000026">
    <property type="entry name" value="Transposon Ty3-G Gag-Pol polyprotein"/>
    <property type="match status" value="1"/>
</dbReference>